<evidence type="ECO:0000313" key="12">
    <source>
        <dbReference type="Proteomes" id="UP000199139"/>
    </source>
</evidence>
<dbReference type="SMART" id="SM00332">
    <property type="entry name" value="PP2Cc"/>
    <property type="match status" value="1"/>
</dbReference>
<dbReference type="STRING" id="306541.SAMN05421668_10442"/>
<proteinExistence type="predicted"/>
<dbReference type="NCBIfam" id="NF033484">
    <property type="entry name" value="Stp1_PP2C_phos"/>
    <property type="match status" value="1"/>
</dbReference>
<dbReference type="SMART" id="SM00331">
    <property type="entry name" value="PP2C_SIG"/>
    <property type="match status" value="1"/>
</dbReference>
<keyword evidence="13" id="KW-1185">Reference proteome</keyword>
<evidence type="ECO:0000256" key="8">
    <source>
        <dbReference type="ARBA" id="ARBA00048336"/>
    </source>
</evidence>
<keyword evidence="5" id="KW-0904">Protein phosphatase</keyword>
<dbReference type="Pfam" id="PF13672">
    <property type="entry name" value="PP2C_2"/>
    <property type="match status" value="1"/>
</dbReference>
<dbReference type="CDD" id="cd00143">
    <property type="entry name" value="PP2Cc"/>
    <property type="match status" value="1"/>
</dbReference>
<dbReference type="InterPro" id="IPR001932">
    <property type="entry name" value="PPM-type_phosphatase-like_dom"/>
</dbReference>
<name>A0A1I6QBV4_9BACI</name>
<dbReference type="GO" id="GO:0046872">
    <property type="term" value="F:metal ion binding"/>
    <property type="evidence" value="ECO:0007669"/>
    <property type="project" value="UniProtKB-KW"/>
</dbReference>
<sequence length="250" mass="27286">MTHVFITDQGRVRPYNEDTGGVVCNQDKQALYIIADGMGGHNAGDVASAMVLKYFQTHWSKEQRLTRVDDVEQYLTQSLQNVNEHIYQKALENEAYRGMGTTVVAVIIVDDMAVVAHVGDSRCYKMSGIKLRQITKDHSLVNALVSAGEITEQEARVHPKKNILTRAVGTDQPIDIDVTMVSCEPGEQLLLCTDGLTNKLSDEDIQAIILSAETLHEAGEKLIAEANARGGEDNISLVLISEDTGGEASC</sequence>
<dbReference type="Gene3D" id="3.60.40.10">
    <property type="entry name" value="PPM-type phosphatase domain"/>
    <property type="match status" value="1"/>
</dbReference>
<evidence type="ECO:0000256" key="3">
    <source>
        <dbReference type="ARBA" id="ARBA00022723"/>
    </source>
</evidence>
<comment type="cofactor">
    <cofactor evidence="1">
        <name>Mn(2+)</name>
        <dbReference type="ChEBI" id="CHEBI:29035"/>
    </cofactor>
</comment>
<evidence type="ECO:0000259" key="9">
    <source>
        <dbReference type="PROSITE" id="PS51746"/>
    </source>
</evidence>
<feature type="domain" description="PPM-type phosphatase" evidence="9">
    <location>
        <begin position="2"/>
        <end position="242"/>
    </location>
</feature>
<dbReference type="EMBL" id="FPAI01000004">
    <property type="protein sequence ID" value="SFS49963.1"/>
    <property type="molecule type" value="Genomic_DNA"/>
</dbReference>
<keyword evidence="4" id="KW-0378">Hydrolase</keyword>
<dbReference type="FunFam" id="3.60.40.10:FF:000002">
    <property type="entry name" value="Serine/threonine phosphatase stp"/>
    <property type="match status" value="1"/>
</dbReference>
<dbReference type="InterPro" id="IPR036457">
    <property type="entry name" value="PPM-type-like_dom_sf"/>
</dbReference>
<keyword evidence="3" id="KW-0479">Metal-binding</keyword>
<dbReference type="AlphaFoldDB" id="A0A1I6QBV4"/>
<gene>
    <name evidence="10" type="ORF">HMI01_04670</name>
    <name evidence="11" type="ORF">SAMN05421668_10442</name>
</gene>
<keyword evidence="6" id="KW-0464">Manganese</keyword>
<dbReference type="SUPFAM" id="SSF81606">
    <property type="entry name" value="PP2C-like"/>
    <property type="match status" value="1"/>
</dbReference>
<dbReference type="EMBL" id="BJWJ01000003">
    <property type="protein sequence ID" value="GEM03479.1"/>
    <property type="molecule type" value="Genomic_DNA"/>
</dbReference>
<evidence type="ECO:0000256" key="1">
    <source>
        <dbReference type="ARBA" id="ARBA00001936"/>
    </source>
</evidence>
<evidence type="ECO:0000256" key="6">
    <source>
        <dbReference type="ARBA" id="ARBA00023211"/>
    </source>
</evidence>
<dbReference type="PANTHER" id="PTHR47992">
    <property type="entry name" value="PROTEIN PHOSPHATASE"/>
    <property type="match status" value="1"/>
</dbReference>
<dbReference type="OrthoDB" id="9801841at2"/>
<reference evidence="10 13" key="2">
    <citation type="submission" date="2019-07" db="EMBL/GenBank/DDBJ databases">
        <title>Whole genome shotgun sequence of Halolactibacillus miurensis NBRC 100873.</title>
        <authorList>
            <person name="Hosoyama A."/>
            <person name="Uohara A."/>
            <person name="Ohji S."/>
            <person name="Ichikawa N."/>
        </authorList>
    </citation>
    <scope>NUCLEOTIDE SEQUENCE [LARGE SCALE GENOMIC DNA]</scope>
    <source>
        <strain evidence="10 13">NBRC 100873</strain>
    </source>
</reference>
<dbReference type="PROSITE" id="PS51746">
    <property type="entry name" value="PPM_2"/>
    <property type="match status" value="1"/>
</dbReference>
<evidence type="ECO:0000256" key="4">
    <source>
        <dbReference type="ARBA" id="ARBA00022801"/>
    </source>
</evidence>
<dbReference type="EC" id="3.1.3.16" evidence="2"/>
<evidence type="ECO:0000256" key="5">
    <source>
        <dbReference type="ARBA" id="ARBA00022912"/>
    </source>
</evidence>
<evidence type="ECO:0000313" key="13">
    <source>
        <dbReference type="Proteomes" id="UP000321773"/>
    </source>
</evidence>
<organism evidence="11 12">
    <name type="scientific">Halolactibacillus miurensis</name>
    <dbReference type="NCBI Taxonomy" id="306541"/>
    <lineage>
        <taxon>Bacteria</taxon>
        <taxon>Bacillati</taxon>
        <taxon>Bacillota</taxon>
        <taxon>Bacilli</taxon>
        <taxon>Bacillales</taxon>
        <taxon>Bacillaceae</taxon>
        <taxon>Halolactibacillus</taxon>
    </lineage>
</organism>
<dbReference type="InterPro" id="IPR015655">
    <property type="entry name" value="PP2C"/>
</dbReference>
<comment type="catalytic activity">
    <reaction evidence="7">
        <text>O-phospho-L-seryl-[protein] + H2O = L-seryl-[protein] + phosphate</text>
        <dbReference type="Rhea" id="RHEA:20629"/>
        <dbReference type="Rhea" id="RHEA-COMP:9863"/>
        <dbReference type="Rhea" id="RHEA-COMP:11604"/>
        <dbReference type="ChEBI" id="CHEBI:15377"/>
        <dbReference type="ChEBI" id="CHEBI:29999"/>
        <dbReference type="ChEBI" id="CHEBI:43474"/>
        <dbReference type="ChEBI" id="CHEBI:83421"/>
        <dbReference type="EC" id="3.1.3.16"/>
    </reaction>
</comment>
<dbReference type="Proteomes" id="UP000321773">
    <property type="component" value="Unassembled WGS sequence"/>
</dbReference>
<accession>A0A1I6QBV4</accession>
<dbReference type="GO" id="GO:0004722">
    <property type="term" value="F:protein serine/threonine phosphatase activity"/>
    <property type="evidence" value="ECO:0007669"/>
    <property type="project" value="UniProtKB-EC"/>
</dbReference>
<evidence type="ECO:0000313" key="11">
    <source>
        <dbReference type="EMBL" id="SFS49963.1"/>
    </source>
</evidence>
<dbReference type="RefSeq" id="WP_089852976.1">
    <property type="nucleotide sequence ID" value="NZ_BJWJ01000003.1"/>
</dbReference>
<evidence type="ECO:0000313" key="10">
    <source>
        <dbReference type="EMBL" id="GEM03479.1"/>
    </source>
</evidence>
<protein>
    <recommendedName>
        <fullName evidence="2">protein-serine/threonine phosphatase</fullName>
        <ecNumber evidence="2">3.1.3.16</ecNumber>
    </recommendedName>
</protein>
<evidence type="ECO:0000256" key="2">
    <source>
        <dbReference type="ARBA" id="ARBA00013081"/>
    </source>
</evidence>
<reference evidence="11 12" key="1">
    <citation type="submission" date="2016-10" db="EMBL/GenBank/DDBJ databases">
        <authorList>
            <person name="de Groot N.N."/>
        </authorList>
    </citation>
    <scope>NUCLEOTIDE SEQUENCE [LARGE SCALE GENOMIC DNA]</scope>
    <source>
        <strain evidence="11 12">DSM 17074</strain>
    </source>
</reference>
<evidence type="ECO:0000256" key="7">
    <source>
        <dbReference type="ARBA" id="ARBA00047761"/>
    </source>
</evidence>
<dbReference type="Proteomes" id="UP000199139">
    <property type="component" value="Unassembled WGS sequence"/>
</dbReference>
<comment type="catalytic activity">
    <reaction evidence="8">
        <text>O-phospho-L-threonyl-[protein] + H2O = L-threonyl-[protein] + phosphate</text>
        <dbReference type="Rhea" id="RHEA:47004"/>
        <dbReference type="Rhea" id="RHEA-COMP:11060"/>
        <dbReference type="Rhea" id="RHEA-COMP:11605"/>
        <dbReference type="ChEBI" id="CHEBI:15377"/>
        <dbReference type="ChEBI" id="CHEBI:30013"/>
        <dbReference type="ChEBI" id="CHEBI:43474"/>
        <dbReference type="ChEBI" id="CHEBI:61977"/>
        <dbReference type="EC" id="3.1.3.16"/>
    </reaction>
</comment>